<dbReference type="PANTHER" id="PTHR30332:SF24">
    <property type="entry name" value="SECRETIN GSPD-RELATED"/>
    <property type="match status" value="1"/>
</dbReference>
<dbReference type="Proteomes" id="UP001596495">
    <property type="component" value="Unassembled WGS sequence"/>
</dbReference>
<feature type="region of interest" description="Disordered" evidence="4">
    <location>
        <begin position="38"/>
        <end position="57"/>
    </location>
</feature>
<dbReference type="InterPro" id="IPR050810">
    <property type="entry name" value="Bact_Secretion_Sys_Channel"/>
</dbReference>
<evidence type="ECO:0008006" key="7">
    <source>
        <dbReference type="Google" id="ProtNLM"/>
    </source>
</evidence>
<keyword evidence="6" id="KW-1185">Reference proteome</keyword>
<evidence type="ECO:0000256" key="2">
    <source>
        <dbReference type="ARBA" id="ARBA00022729"/>
    </source>
</evidence>
<comment type="caution">
    <text evidence="5">The sequence shown here is derived from an EMBL/GenBank/DDBJ whole genome shotgun (WGS) entry which is preliminary data.</text>
</comment>
<evidence type="ECO:0000256" key="1">
    <source>
        <dbReference type="ARBA" id="ARBA00004370"/>
    </source>
</evidence>
<accession>A0ABW2RDJ1</accession>
<dbReference type="RefSeq" id="WP_382259517.1">
    <property type="nucleotide sequence ID" value="NZ_JBHTBX010000013.1"/>
</dbReference>
<organism evidence="5 6">
    <name type="scientific">Hydrogenophaga bisanensis</name>
    <dbReference type="NCBI Taxonomy" id="439611"/>
    <lineage>
        <taxon>Bacteria</taxon>
        <taxon>Pseudomonadati</taxon>
        <taxon>Pseudomonadota</taxon>
        <taxon>Betaproteobacteria</taxon>
        <taxon>Burkholderiales</taxon>
        <taxon>Comamonadaceae</taxon>
        <taxon>Hydrogenophaga</taxon>
    </lineage>
</organism>
<keyword evidence="3" id="KW-0472">Membrane</keyword>
<comment type="subcellular location">
    <subcellularLocation>
        <location evidence="1">Membrane</location>
    </subcellularLocation>
</comment>
<evidence type="ECO:0000313" key="6">
    <source>
        <dbReference type="Proteomes" id="UP001596495"/>
    </source>
</evidence>
<keyword evidence="2" id="KW-0732">Signal</keyword>
<gene>
    <name evidence="5" type="ORF">ACFQNJ_16500</name>
</gene>
<reference evidence="6" key="1">
    <citation type="journal article" date="2019" name="Int. J. Syst. Evol. Microbiol.">
        <title>The Global Catalogue of Microorganisms (GCM) 10K type strain sequencing project: providing services to taxonomists for standard genome sequencing and annotation.</title>
        <authorList>
            <consortium name="The Broad Institute Genomics Platform"/>
            <consortium name="The Broad Institute Genome Sequencing Center for Infectious Disease"/>
            <person name="Wu L."/>
            <person name="Ma J."/>
        </authorList>
    </citation>
    <scope>NUCLEOTIDE SEQUENCE [LARGE SCALE GENOMIC DNA]</scope>
    <source>
        <strain evidence="6">CCUG 54518</strain>
    </source>
</reference>
<sequence>MNAFKPLSLVVVVAAMSACSTQIERDVRSNAAATPTHLHTQPLASPGVHPLGSPASVQSSAASLNRDRLVRTSASPWIGGVSTVTKRDARLPAVFEQKHVLDFGNERVSLATVAARLTRLTSIPVRIRGDVYEAIGAESVPVVGDLSKLMPAPMDGIKPGAALPAAGAMPAVSAAMQPLSRATPNSIDAVEMRWNGRLRDFLDHLTNTLSLSWEYQDGAVVIMRLVTESYQLATTPGKQTYTLTAGGTGGGTSSSDGVSVTSQAGTQISSTGILDVKESILKTVNKIIEGVPNSFASWSDATSRLVVATSKEGQARVREYLDRENKALRQRVNVTFDIYSVRKNVGDEQGVNWSAVFNSLNTRYGIEFLSPMQLTSNNSGGLKIATTSRDLTTTHDAMLNLLAQHGESVQHRPVSVTSSQGVWDSTGRLSTTGYLKETTPGNSSGTGAAGAPGLKTDMITTGDQYSVLPIVQSDNTTLVRFNITLSDLLGLYDVSTGSGDTFQRVQTPKVEAITKGSMVNLAPGETAVITGLSRRVSNREENRLTEDAPLLAGGSRRASISTEHLLILVRATPL</sequence>
<name>A0ABW2RDJ1_9BURK</name>
<dbReference type="PROSITE" id="PS51257">
    <property type="entry name" value="PROKAR_LIPOPROTEIN"/>
    <property type="match status" value="1"/>
</dbReference>
<protein>
    <recommendedName>
        <fullName evidence="7">Type IVB pilus formation R64 PilN family outer membrane protein</fullName>
    </recommendedName>
</protein>
<evidence type="ECO:0000313" key="5">
    <source>
        <dbReference type="EMBL" id="MFC7436112.1"/>
    </source>
</evidence>
<dbReference type="PANTHER" id="PTHR30332">
    <property type="entry name" value="PROBABLE GENERAL SECRETION PATHWAY PROTEIN D"/>
    <property type="match status" value="1"/>
</dbReference>
<dbReference type="EMBL" id="JBHTBX010000013">
    <property type="protein sequence ID" value="MFC7436112.1"/>
    <property type="molecule type" value="Genomic_DNA"/>
</dbReference>
<evidence type="ECO:0000256" key="3">
    <source>
        <dbReference type="ARBA" id="ARBA00023136"/>
    </source>
</evidence>
<evidence type="ECO:0000256" key="4">
    <source>
        <dbReference type="SAM" id="MobiDB-lite"/>
    </source>
</evidence>
<proteinExistence type="predicted"/>